<sequence>MGVRRGEGLPGSGVWWSAVACCVRGRRAVEGDEEVGPGAEEEGEVLWKPEISDGVAVLLYASAQRKRERRCGRRRWKTKGCCGCEGVAARVWQGVLHEMGCRRTCCCNWEKERWRERGKGEEERRQRSFRGVAAACVWRIEMVGDDERGDGARGFAAGGKEGSEREIREAELQMTSSGAVG</sequence>
<proteinExistence type="predicted"/>
<name>A0ACC2KML2_PERAE</name>
<comment type="caution">
    <text evidence="1">The sequence shown here is derived from an EMBL/GenBank/DDBJ whole genome shotgun (WGS) entry which is preliminary data.</text>
</comment>
<organism evidence="1 2">
    <name type="scientific">Persea americana</name>
    <name type="common">Avocado</name>
    <dbReference type="NCBI Taxonomy" id="3435"/>
    <lineage>
        <taxon>Eukaryota</taxon>
        <taxon>Viridiplantae</taxon>
        <taxon>Streptophyta</taxon>
        <taxon>Embryophyta</taxon>
        <taxon>Tracheophyta</taxon>
        <taxon>Spermatophyta</taxon>
        <taxon>Magnoliopsida</taxon>
        <taxon>Magnoliidae</taxon>
        <taxon>Laurales</taxon>
        <taxon>Lauraceae</taxon>
        <taxon>Persea</taxon>
    </lineage>
</organism>
<dbReference type="EMBL" id="CM056818">
    <property type="protein sequence ID" value="KAJ8622255.1"/>
    <property type="molecule type" value="Genomic_DNA"/>
</dbReference>
<gene>
    <name evidence="1" type="ORF">MRB53_030784</name>
</gene>
<evidence type="ECO:0000313" key="1">
    <source>
        <dbReference type="EMBL" id="KAJ8622255.1"/>
    </source>
</evidence>
<keyword evidence="2" id="KW-1185">Reference proteome</keyword>
<reference evidence="1 2" key="1">
    <citation type="journal article" date="2022" name="Hortic Res">
        <title>A haplotype resolved chromosomal level avocado genome allows analysis of novel avocado genes.</title>
        <authorList>
            <person name="Nath O."/>
            <person name="Fletcher S.J."/>
            <person name="Hayward A."/>
            <person name="Shaw L.M."/>
            <person name="Masouleh A.K."/>
            <person name="Furtado A."/>
            <person name="Henry R.J."/>
            <person name="Mitter N."/>
        </authorList>
    </citation>
    <scope>NUCLEOTIDE SEQUENCE [LARGE SCALE GENOMIC DNA]</scope>
    <source>
        <strain evidence="2">cv. Hass</strain>
    </source>
</reference>
<dbReference type="Proteomes" id="UP001234297">
    <property type="component" value="Chromosome 10"/>
</dbReference>
<evidence type="ECO:0000313" key="2">
    <source>
        <dbReference type="Proteomes" id="UP001234297"/>
    </source>
</evidence>
<protein>
    <submittedName>
        <fullName evidence="1">Uncharacterized protein</fullName>
    </submittedName>
</protein>
<accession>A0ACC2KML2</accession>